<evidence type="ECO:0000313" key="3">
    <source>
        <dbReference type="Proteomes" id="UP000827986"/>
    </source>
</evidence>
<reference evidence="2" key="1">
    <citation type="submission" date="2021-09" db="EMBL/GenBank/DDBJ databases">
        <title>The genome of Mauremys mutica provides insights into the evolution of semi-aquatic lifestyle.</title>
        <authorList>
            <person name="Gong S."/>
            <person name="Gao Y."/>
        </authorList>
    </citation>
    <scope>NUCLEOTIDE SEQUENCE</scope>
    <source>
        <strain evidence="2">MM-2020</strain>
        <tissue evidence="2">Muscle</tissue>
    </source>
</reference>
<protein>
    <submittedName>
        <fullName evidence="2">Uncharacterized protein</fullName>
    </submittedName>
</protein>
<comment type="caution">
    <text evidence="2">The sequence shown here is derived from an EMBL/GenBank/DDBJ whole genome shotgun (WGS) entry which is preliminary data.</text>
</comment>
<organism evidence="2 3">
    <name type="scientific">Mauremys mutica</name>
    <name type="common">yellowpond turtle</name>
    <dbReference type="NCBI Taxonomy" id="74926"/>
    <lineage>
        <taxon>Eukaryota</taxon>
        <taxon>Metazoa</taxon>
        <taxon>Chordata</taxon>
        <taxon>Craniata</taxon>
        <taxon>Vertebrata</taxon>
        <taxon>Euteleostomi</taxon>
        <taxon>Archelosauria</taxon>
        <taxon>Testudinata</taxon>
        <taxon>Testudines</taxon>
        <taxon>Cryptodira</taxon>
        <taxon>Durocryptodira</taxon>
        <taxon>Testudinoidea</taxon>
        <taxon>Geoemydidae</taxon>
        <taxon>Geoemydinae</taxon>
        <taxon>Mauremys</taxon>
    </lineage>
</organism>
<evidence type="ECO:0000256" key="1">
    <source>
        <dbReference type="SAM" id="MobiDB-lite"/>
    </source>
</evidence>
<dbReference type="EMBL" id="JAHDVG010000465">
    <property type="protein sequence ID" value="KAH1183709.1"/>
    <property type="molecule type" value="Genomic_DNA"/>
</dbReference>
<feature type="region of interest" description="Disordered" evidence="1">
    <location>
        <begin position="54"/>
        <end position="86"/>
    </location>
</feature>
<dbReference type="Proteomes" id="UP000827986">
    <property type="component" value="Unassembled WGS sequence"/>
</dbReference>
<gene>
    <name evidence="2" type="ORF">KIL84_014325</name>
</gene>
<keyword evidence="3" id="KW-1185">Reference proteome</keyword>
<evidence type="ECO:0000313" key="2">
    <source>
        <dbReference type="EMBL" id="KAH1183709.1"/>
    </source>
</evidence>
<dbReference type="AlphaFoldDB" id="A0A9D3XN85"/>
<accession>A0A9D3XN85</accession>
<name>A0A9D3XN85_9SAUR</name>
<proteinExistence type="predicted"/>
<sequence length="114" mass="12841">MPEGQDLQCGGEPWNRELVQYWILPKERHPVPPAIGADDGSSTTLSTVLTFRGARRSKDWSSQQKLLQMQPSKREGKPSSQTVRMRDKHVAWGACTEKPCSTPLPLARERELVT</sequence>
<feature type="compositionally biased region" description="Polar residues" evidence="1">
    <location>
        <begin position="60"/>
        <end position="71"/>
    </location>
</feature>